<evidence type="ECO:0000313" key="2">
    <source>
        <dbReference type="Proteomes" id="UP001163324"/>
    </source>
</evidence>
<evidence type="ECO:0000313" key="1">
    <source>
        <dbReference type="EMBL" id="KAI9900789.1"/>
    </source>
</evidence>
<organism evidence="1 2">
    <name type="scientific">Trichothecium roseum</name>
    <dbReference type="NCBI Taxonomy" id="47278"/>
    <lineage>
        <taxon>Eukaryota</taxon>
        <taxon>Fungi</taxon>
        <taxon>Dikarya</taxon>
        <taxon>Ascomycota</taxon>
        <taxon>Pezizomycotina</taxon>
        <taxon>Sordariomycetes</taxon>
        <taxon>Hypocreomycetidae</taxon>
        <taxon>Hypocreales</taxon>
        <taxon>Hypocreales incertae sedis</taxon>
        <taxon>Trichothecium</taxon>
    </lineage>
</organism>
<dbReference type="EMBL" id="CM047943">
    <property type="protein sequence ID" value="KAI9900789.1"/>
    <property type="molecule type" value="Genomic_DNA"/>
</dbReference>
<comment type="caution">
    <text evidence="1">The sequence shown here is derived from an EMBL/GenBank/DDBJ whole genome shotgun (WGS) entry which is preliminary data.</text>
</comment>
<name>A0ACC0V2W9_9HYPO</name>
<proteinExistence type="predicted"/>
<dbReference type="Proteomes" id="UP001163324">
    <property type="component" value="Chromosome 4"/>
</dbReference>
<reference evidence="1" key="1">
    <citation type="submission" date="2022-10" db="EMBL/GenBank/DDBJ databases">
        <title>Complete Genome of Trichothecium roseum strain YXFP-22015, a Plant Pathogen Isolated from Citrus.</title>
        <authorList>
            <person name="Wang Y."/>
            <person name="Zhu L."/>
        </authorList>
    </citation>
    <scope>NUCLEOTIDE SEQUENCE</scope>
    <source>
        <strain evidence="1">YXFP-22015</strain>
    </source>
</reference>
<protein>
    <submittedName>
        <fullName evidence="1">Uncharacterized protein</fullName>
    </submittedName>
</protein>
<sequence length="542" mass="59536">MGLPQYVAPVESDIPPKRKLPDRRGRVGPRGPVSAAGRNAHSRTPRSVAPGERAPQNAPRDERYRRRANFGPMPQGATDSGPSTERAVAAAYIRSRNHPAHAGHPERHMSEGGTLSFRDLMRGGFGAEDRQRNRPIADGRPVPPQQHRPVPASFGRPRVTGTLQEAEGDFARAEHTSRPRMPSTFRMGNANAVVGVAGPRRTLREELFSYQNPHLQNRRWVDTMRRSQGYRERRRRLSESPQGPADPALNGLGDRNRSLSPEGWDTLLSTLTPDPQAPSAGSSFASTAASQSNGNPHDPSNTSLSRHAPDAEVQGEQPCEPGHENSDGEDDDMNAPSLPPPFQPQFAPGQRQPQPTSYVTRAQAAAAIQLQSSRHDLDFISQYVTIPPEIVRRTQARVFRPGTLSEFDQHFFERDEQALESYQRRAEEMHQEVMRAEIPPNAWAIQVSIGASDGPQGDESGTLHDDGIGASFAASNAVSGEEELTGMQSIVSHLARRVDIPEDWWAQAGLSRTLSNAHSSSRPRRDSDGSPRDEAQPDESPR</sequence>
<gene>
    <name evidence="1" type="ORF">N3K66_005051</name>
</gene>
<keyword evidence="2" id="KW-1185">Reference proteome</keyword>
<accession>A0ACC0V2W9</accession>